<evidence type="ECO:0000259" key="1">
    <source>
        <dbReference type="PROSITE" id="PS51387"/>
    </source>
</evidence>
<dbReference type="PROSITE" id="PS51387">
    <property type="entry name" value="FAD_PCMH"/>
    <property type="match status" value="1"/>
</dbReference>
<dbReference type="PANTHER" id="PTHR43762:SF1">
    <property type="entry name" value="D-ARABINONO-1,4-LACTONE OXIDASE"/>
    <property type="match status" value="1"/>
</dbReference>
<organism evidence="2 3">
    <name type="scientific">Legionella donaldsonii</name>
    <dbReference type="NCBI Taxonomy" id="45060"/>
    <lineage>
        <taxon>Bacteria</taxon>
        <taxon>Pseudomonadati</taxon>
        <taxon>Pseudomonadota</taxon>
        <taxon>Gammaproteobacteria</taxon>
        <taxon>Legionellales</taxon>
        <taxon>Legionellaceae</taxon>
        <taxon>Legionella</taxon>
    </lineage>
</organism>
<dbReference type="Proteomes" id="UP000254677">
    <property type="component" value="Unassembled WGS sequence"/>
</dbReference>
<dbReference type="GO" id="GO:0071949">
    <property type="term" value="F:FAD binding"/>
    <property type="evidence" value="ECO:0007669"/>
    <property type="project" value="InterPro"/>
</dbReference>
<dbReference type="EMBL" id="UGOA01000001">
    <property type="protein sequence ID" value="STX44458.1"/>
    <property type="molecule type" value="Genomic_DNA"/>
</dbReference>
<dbReference type="AlphaFoldDB" id="A0A378JBH0"/>
<proteinExistence type="predicted"/>
<keyword evidence="2" id="KW-0560">Oxidoreductase</keyword>
<keyword evidence="3" id="KW-1185">Reference proteome</keyword>
<evidence type="ECO:0000313" key="3">
    <source>
        <dbReference type="Proteomes" id="UP000254677"/>
    </source>
</evidence>
<accession>A0A378JBH0</accession>
<gene>
    <name evidence="2" type="primary">xyoA</name>
    <name evidence="2" type="ORF">NCTC13292_02765</name>
</gene>
<dbReference type="InterPro" id="IPR016169">
    <property type="entry name" value="FAD-bd_PCMH_sub2"/>
</dbReference>
<dbReference type="RefSeq" id="WP_115222302.1">
    <property type="nucleotide sequence ID" value="NZ_CAXYJE010000001.1"/>
</dbReference>
<feature type="domain" description="FAD-binding PCMH-type" evidence="1">
    <location>
        <begin position="33"/>
        <end position="249"/>
    </location>
</feature>
<dbReference type="PANTHER" id="PTHR43762">
    <property type="entry name" value="L-GULONOLACTONE OXIDASE"/>
    <property type="match status" value="1"/>
</dbReference>
<dbReference type="GO" id="GO:0050582">
    <property type="term" value="F:xylitol oxidase activity"/>
    <property type="evidence" value="ECO:0007669"/>
    <property type="project" value="UniProtKB-EC"/>
</dbReference>
<dbReference type="Gene3D" id="3.30.465.10">
    <property type="match status" value="1"/>
</dbReference>
<dbReference type="InterPro" id="IPR010031">
    <property type="entry name" value="FAD_lactone_oxidase-like"/>
</dbReference>
<dbReference type="InterPro" id="IPR016166">
    <property type="entry name" value="FAD-bd_PCMH"/>
</dbReference>
<name>A0A378JBH0_9GAMM</name>
<dbReference type="EC" id="1.1.3.41" evidence="2"/>
<reference evidence="2 3" key="1">
    <citation type="submission" date="2018-06" db="EMBL/GenBank/DDBJ databases">
        <authorList>
            <consortium name="Pathogen Informatics"/>
            <person name="Doyle S."/>
        </authorList>
    </citation>
    <scope>NUCLEOTIDE SEQUENCE [LARGE SCALE GENOMIC DNA]</scope>
    <source>
        <strain evidence="2 3">NCTC13292</strain>
    </source>
</reference>
<dbReference type="InterPro" id="IPR036318">
    <property type="entry name" value="FAD-bd_PCMH-like_sf"/>
</dbReference>
<protein>
    <submittedName>
        <fullName evidence="2">L-gulono-gamma-lactone oxidase</fullName>
        <ecNumber evidence="2">1.1.3.41</ecNumber>
    </submittedName>
</protein>
<evidence type="ECO:0000313" key="2">
    <source>
        <dbReference type="EMBL" id="STX44458.1"/>
    </source>
</evidence>
<dbReference type="OrthoDB" id="5644354at2"/>
<dbReference type="SUPFAM" id="SSF56176">
    <property type="entry name" value="FAD-binding/transporter-associated domain-like"/>
    <property type="match status" value="1"/>
</dbReference>
<sequence>MPFAEGSKTAFLGDLKARGIAYKVETWTNYMENVVKRKAVVVQVDNEKQVQEVMRAVKKQNAQHTDHKISVKGTAGWADKEQSWCCFPWAKVQEQRYNESFSFSEGSVADVIIRFSPKYQGVKKLGEMEHTPSVDSKNPLDRLRVYEILVTAGVQIAKLAQKLRDFGLSLRTVSMLSWASAVGLAGTGGHGTGRDEPAFSGQITGLRICDHDGNIREITVGDEDFAILSAAHSGALGIVLSMTMKVVEAFNLKETIQNFPDAKAMGPHLGKLLAENQYFSLIGVGVGNPTPLDELSSHDKWQIRLWNHTDEAPTQHLNPPYAADARSLAQELSVRVGDSLQEFLLDSKLIKLLPYYLSLAATTITETRGTDPIVDHENKITHYQTAFPKKMRDTSYLLPVKDEEAGDVLAAVLQKIEDLAKAAIARGECPVTYAVYARYIKGSNGGLSTTSTSSEDEHILAIDIVTHPNAPGIANFEKELLAYLSEIGIKPRFHLGKNFPFGIRSYTDFLKPEAIAQYKEALVKWYGSEEALETSPFITPYFEQMLSEQSGKELLYLAQPELEAAPEHSHEKCASFLENLIPAIELLPVPGKNSKQLKDAFLGQCRESLRALKVEQAEETEQRLEDSPSTALI</sequence>